<dbReference type="EMBL" id="POTL01000001">
    <property type="protein sequence ID" value="TLH51720.1"/>
    <property type="molecule type" value="Genomic_DNA"/>
</dbReference>
<dbReference type="AlphaFoldDB" id="A0A8H2PEJ4"/>
<dbReference type="GeneID" id="76724153"/>
<name>A0A8H2PEJ4_MYCMU</name>
<dbReference type="SUPFAM" id="SSF140453">
    <property type="entry name" value="EsxAB dimer-like"/>
    <property type="match status" value="1"/>
</dbReference>
<comment type="similarity">
    <text evidence="1">Belongs to the WXG100 family.</text>
</comment>
<proteinExistence type="inferred from homology"/>
<dbReference type="Proteomes" id="UP000309231">
    <property type="component" value="Chromosome"/>
</dbReference>
<dbReference type="RefSeq" id="WP_053854409.1">
    <property type="nucleotide sequence ID" value="NZ_ANBS01000001.1"/>
</dbReference>
<accession>A0A8H2PEJ4</accession>
<dbReference type="EMBL" id="CP062008">
    <property type="protein sequence ID" value="QPG70282.1"/>
    <property type="molecule type" value="Genomic_DNA"/>
</dbReference>
<evidence type="ECO:0000256" key="1">
    <source>
        <dbReference type="RuleBase" id="RU362001"/>
    </source>
</evidence>
<evidence type="ECO:0000313" key="3">
    <source>
        <dbReference type="EMBL" id="TLH51720.1"/>
    </source>
</evidence>
<dbReference type="InterPro" id="IPR010310">
    <property type="entry name" value="T7SS_ESAT-6-like"/>
</dbReference>
<reference evidence="2 4" key="2">
    <citation type="journal article" date="2019" name="BMC Evol. Biol.">
        <title>Comparative genomics of Mycobacterium mucogenicum and Mycobacterium neoaurum clade members emphasizing tRNA and non-coding RNA.</title>
        <authorList>
            <person name="Behra P.R.K."/>
            <person name="Pettersson B.M.F."/>
            <person name="Das S."/>
            <person name="Dasgupta S."/>
            <person name="Kirsebom L.A."/>
        </authorList>
    </citation>
    <scope>NUCLEOTIDE SEQUENCE [LARGE SCALE GENOMIC DNA]</scope>
    <source>
        <strain evidence="2 4">DSM 44124</strain>
    </source>
</reference>
<reference evidence="2 4" key="3">
    <citation type="journal article" date="2019" name="Sci. Rep.">
        <title>Insight into the biology of Mycobacterium mucogenicum and Mycobacterium neoaurum clade members.</title>
        <authorList>
            <person name="Behra P.R.K."/>
            <person name="Pettersson B.M.F."/>
            <person name="Ramesh M."/>
            <person name="Dasgupta S."/>
            <person name="Kirsebom L.A."/>
        </authorList>
    </citation>
    <scope>NUCLEOTIDE SEQUENCE [LARGE SCALE GENOMIC DNA]</scope>
    <source>
        <strain evidence="2 4">DSM 44124</strain>
    </source>
</reference>
<reference evidence="3" key="1">
    <citation type="submission" date="2018-01" db="EMBL/GenBank/DDBJ databases">
        <title>Comparative genomics of Mycobacterium mucogenicum and Mycobacterium neoaurum clade members emphasizing tRNA and non-coding RNA.</title>
        <authorList>
            <person name="Behra P.R.K."/>
            <person name="Pettersson B.M.F."/>
            <person name="Das S."/>
            <person name="Dasgupta S."/>
            <person name="Kirsebom L.A."/>
        </authorList>
    </citation>
    <scope>NUCLEOTIDE SEQUENCE</scope>
    <source>
        <strain evidence="3">DSM 44124</strain>
    </source>
</reference>
<gene>
    <name evidence="2" type="ORF">C1S78_004520</name>
    <name evidence="3" type="ORF">C1S78_04520</name>
</gene>
<organism evidence="3">
    <name type="scientific">Mycolicibacterium mucogenicum DSM 44124</name>
    <dbReference type="NCBI Taxonomy" id="1226753"/>
    <lineage>
        <taxon>Bacteria</taxon>
        <taxon>Bacillati</taxon>
        <taxon>Actinomycetota</taxon>
        <taxon>Actinomycetes</taxon>
        <taxon>Mycobacteriales</taxon>
        <taxon>Mycobacteriaceae</taxon>
        <taxon>Mycolicibacterium</taxon>
    </lineage>
</organism>
<dbReference type="KEGG" id="mmuc:C1S78_004520"/>
<evidence type="ECO:0000313" key="4">
    <source>
        <dbReference type="Proteomes" id="UP000309231"/>
    </source>
</evidence>
<keyword evidence="4" id="KW-1185">Reference proteome</keyword>
<protein>
    <recommendedName>
        <fullName evidence="1">ESAT-6-like protein</fullName>
    </recommendedName>
</protein>
<dbReference type="NCBIfam" id="TIGR03930">
    <property type="entry name" value="WXG100_ESAT6"/>
    <property type="match status" value="1"/>
</dbReference>
<dbReference type="InterPro" id="IPR036689">
    <property type="entry name" value="ESAT-6-like_sf"/>
</dbReference>
<evidence type="ECO:0000313" key="2">
    <source>
        <dbReference type="EMBL" id="QPG70282.1"/>
    </source>
</evidence>
<dbReference type="Pfam" id="PF06013">
    <property type="entry name" value="WXG100"/>
    <property type="match status" value="1"/>
</dbReference>
<dbReference type="Gene3D" id="1.10.287.1060">
    <property type="entry name" value="ESAT-6-like"/>
    <property type="match status" value="1"/>
</dbReference>
<sequence>MAGNAIAVDLGELDRFIGQLAAFSAEIDAKVDSLESHIGNLHAQWHGTAAEAHAKAHAEWTQGAQLMSDGIRRLREASAGAHSAFTTTVQANKALFS</sequence>